<keyword evidence="2" id="KW-1185">Reference proteome</keyword>
<dbReference type="RefSeq" id="WP_119135153.1">
    <property type="nucleotide sequence ID" value="NZ_QXXQ01000006.1"/>
</dbReference>
<comment type="caution">
    <text evidence="1">The sequence shown here is derived from an EMBL/GenBank/DDBJ whole genome shotgun (WGS) entry which is preliminary data.</text>
</comment>
<reference evidence="1 2" key="1">
    <citation type="submission" date="2018-09" db="EMBL/GenBank/DDBJ databases">
        <title>Gemmobacter lutimaris sp. nov., a marine bacterium isolated from tidal flat.</title>
        <authorList>
            <person name="Lee D.W."/>
            <person name="Yoo Y."/>
            <person name="Kim J.-J."/>
            <person name="Kim B.S."/>
        </authorList>
    </citation>
    <scope>NUCLEOTIDE SEQUENCE [LARGE SCALE GENOMIC DNA]</scope>
    <source>
        <strain evidence="1 2">YJ-T1-11</strain>
    </source>
</reference>
<accession>A0A398BLF6</accession>
<evidence type="ECO:0000313" key="2">
    <source>
        <dbReference type="Proteomes" id="UP000266649"/>
    </source>
</evidence>
<dbReference type="AlphaFoldDB" id="A0A398BLF6"/>
<gene>
    <name evidence="1" type="ORF">D2N39_12660</name>
</gene>
<proteinExistence type="predicted"/>
<dbReference type="EMBL" id="QXXQ01000006">
    <property type="protein sequence ID" value="RID91549.1"/>
    <property type="molecule type" value="Genomic_DNA"/>
</dbReference>
<sequence>MDERCSVRAIFVGEFHYSSRRRNAGWSAYPSPDPQMFPREFITAAINAGRALPIPKRRGGGVTGITAAVPVAKSGD</sequence>
<protein>
    <submittedName>
        <fullName evidence="1">Uncharacterized protein</fullName>
    </submittedName>
</protein>
<name>A0A398BLF6_9RHOB</name>
<dbReference type="OrthoDB" id="7779022at2"/>
<dbReference type="Proteomes" id="UP000266649">
    <property type="component" value="Unassembled WGS sequence"/>
</dbReference>
<evidence type="ECO:0000313" key="1">
    <source>
        <dbReference type="EMBL" id="RID91549.1"/>
    </source>
</evidence>
<organism evidence="1 2">
    <name type="scientific">Gemmobacter lutimaris</name>
    <dbReference type="NCBI Taxonomy" id="2306023"/>
    <lineage>
        <taxon>Bacteria</taxon>
        <taxon>Pseudomonadati</taxon>
        <taxon>Pseudomonadota</taxon>
        <taxon>Alphaproteobacteria</taxon>
        <taxon>Rhodobacterales</taxon>
        <taxon>Paracoccaceae</taxon>
        <taxon>Gemmobacter</taxon>
    </lineage>
</organism>